<keyword evidence="3" id="KW-1185">Reference proteome</keyword>
<sequence>MTDAIVDVIIPVWNRPEETRNCLVNLINHTPNARFIIVDCGSERDTERMLQEFADALDERALLMRDDSNIGFVRAANRGFESSEAPFLALMRSTSIVKAGWFEPLLQFAHTHADAGIMLPCLDPGDPCDLPREVVSGSFAAMAVRRELYRKIGGFDETMDGGAWCLRDFTMRACAEGFRTVQVPGPTVSHHDEAPLGSVQRRRETLLRSISLFKERWGEGGNFLVYVPKGVEASLLEQKLELLVEGARHGDCYTVLLPFTLHQQARQQGLAALHENVKLVALPRIALDGMKRRLYEKLLAASPDTQPVIAVDGLALPWSEQYLSFSQLAERIKSRAH</sequence>
<proteinExistence type="predicted"/>
<protein>
    <submittedName>
        <fullName evidence="2">Glycosyltransferase</fullName>
    </submittedName>
</protein>
<dbReference type="PANTHER" id="PTHR43179">
    <property type="entry name" value="RHAMNOSYLTRANSFERASE WBBL"/>
    <property type="match status" value="1"/>
</dbReference>
<evidence type="ECO:0000313" key="2">
    <source>
        <dbReference type="EMBL" id="TGU72373.1"/>
    </source>
</evidence>
<evidence type="ECO:0000259" key="1">
    <source>
        <dbReference type="Pfam" id="PF00535"/>
    </source>
</evidence>
<feature type="domain" description="Glycosyltransferase 2-like" evidence="1">
    <location>
        <begin position="8"/>
        <end position="118"/>
    </location>
</feature>
<name>A0A4S1CGB8_9BACT</name>
<comment type="caution">
    <text evidence="2">The sequence shown here is derived from an EMBL/GenBank/DDBJ whole genome shotgun (WGS) entry which is preliminary data.</text>
</comment>
<dbReference type="PANTHER" id="PTHR43179:SF7">
    <property type="entry name" value="RHAMNOSYLTRANSFERASE WBBL"/>
    <property type="match status" value="1"/>
</dbReference>
<dbReference type="SUPFAM" id="SSF53448">
    <property type="entry name" value="Nucleotide-diphospho-sugar transferases"/>
    <property type="match status" value="1"/>
</dbReference>
<dbReference type="GO" id="GO:0016740">
    <property type="term" value="F:transferase activity"/>
    <property type="evidence" value="ECO:0007669"/>
    <property type="project" value="UniProtKB-KW"/>
</dbReference>
<dbReference type="Pfam" id="PF00535">
    <property type="entry name" value="Glycos_transf_2"/>
    <property type="match status" value="1"/>
</dbReference>
<keyword evidence="2" id="KW-0808">Transferase</keyword>
<gene>
    <name evidence="2" type="ORF">E4633_08660</name>
</gene>
<evidence type="ECO:0000313" key="3">
    <source>
        <dbReference type="Proteomes" id="UP000306416"/>
    </source>
</evidence>
<dbReference type="Gene3D" id="3.90.550.10">
    <property type="entry name" value="Spore Coat Polysaccharide Biosynthesis Protein SpsA, Chain A"/>
    <property type="match status" value="1"/>
</dbReference>
<dbReference type="EMBL" id="SRSC01000002">
    <property type="protein sequence ID" value="TGU72373.1"/>
    <property type="molecule type" value="Genomic_DNA"/>
</dbReference>
<dbReference type="InterPro" id="IPR001173">
    <property type="entry name" value="Glyco_trans_2-like"/>
</dbReference>
<dbReference type="InterPro" id="IPR029044">
    <property type="entry name" value="Nucleotide-diphossugar_trans"/>
</dbReference>
<dbReference type="RefSeq" id="WP_135869854.1">
    <property type="nucleotide sequence ID" value="NZ_SRSC01000002.1"/>
</dbReference>
<dbReference type="AlphaFoldDB" id="A0A4S1CGB8"/>
<reference evidence="2 3" key="1">
    <citation type="submission" date="2019-04" db="EMBL/GenBank/DDBJ databases">
        <title>Geobacter oryzae sp. nov., ferric-reducing bacteria isolated from paddy soil.</title>
        <authorList>
            <person name="Xu Z."/>
            <person name="Masuda Y."/>
            <person name="Itoh H."/>
            <person name="Senoo K."/>
        </authorList>
    </citation>
    <scope>NUCLEOTIDE SEQUENCE [LARGE SCALE GENOMIC DNA]</scope>
    <source>
        <strain evidence="2 3">Red111</strain>
    </source>
</reference>
<organism evidence="2 3">
    <name type="scientific">Geomonas terrae</name>
    <dbReference type="NCBI Taxonomy" id="2562681"/>
    <lineage>
        <taxon>Bacteria</taxon>
        <taxon>Pseudomonadati</taxon>
        <taxon>Thermodesulfobacteriota</taxon>
        <taxon>Desulfuromonadia</taxon>
        <taxon>Geobacterales</taxon>
        <taxon>Geobacteraceae</taxon>
        <taxon>Geomonas</taxon>
    </lineage>
</organism>
<dbReference type="Proteomes" id="UP000306416">
    <property type="component" value="Unassembled WGS sequence"/>
</dbReference>
<accession>A0A4S1CGB8</accession>